<evidence type="ECO:0000256" key="3">
    <source>
        <dbReference type="ARBA" id="ARBA00012438"/>
    </source>
</evidence>
<dbReference type="EMBL" id="JABVEG010000001">
    <property type="protein sequence ID" value="NUI81659.1"/>
    <property type="molecule type" value="Genomic_DNA"/>
</dbReference>
<dbReference type="PROSITE" id="PS50109">
    <property type="entry name" value="HIS_KIN"/>
    <property type="match status" value="1"/>
</dbReference>
<organism evidence="15 16">
    <name type="scientific">Staphylococcus borealis</name>
    <dbReference type="NCBI Taxonomy" id="2742203"/>
    <lineage>
        <taxon>Bacteria</taxon>
        <taxon>Bacillati</taxon>
        <taxon>Bacillota</taxon>
        <taxon>Bacilli</taxon>
        <taxon>Bacillales</taxon>
        <taxon>Staphylococcaceae</taxon>
        <taxon>Staphylococcus</taxon>
    </lineage>
</organism>
<accession>A0ABX2LJM0</accession>
<feature type="transmembrane region" description="Helical" evidence="12">
    <location>
        <begin position="7"/>
        <end position="36"/>
    </location>
</feature>
<dbReference type="PANTHER" id="PTHR45528">
    <property type="entry name" value="SENSOR HISTIDINE KINASE CPXA"/>
    <property type="match status" value="1"/>
</dbReference>
<dbReference type="SUPFAM" id="SSF55874">
    <property type="entry name" value="ATPase domain of HSP90 chaperone/DNA topoisomerase II/histidine kinase"/>
    <property type="match status" value="1"/>
</dbReference>
<dbReference type="Gene3D" id="1.10.287.130">
    <property type="match status" value="1"/>
</dbReference>
<keyword evidence="7" id="KW-0547">Nucleotide-binding</keyword>
<dbReference type="Pfam" id="PF02518">
    <property type="entry name" value="HATPase_c"/>
    <property type="match status" value="1"/>
</dbReference>
<name>A0ABX2LJM0_9STAP</name>
<comment type="subcellular location">
    <subcellularLocation>
        <location evidence="2">Cell membrane</location>
        <topology evidence="2">Multi-pass membrane protein</topology>
    </subcellularLocation>
</comment>
<feature type="domain" description="Histidine kinase" evidence="13">
    <location>
        <begin position="147"/>
        <end position="332"/>
    </location>
</feature>
<dbReference type="InterPro" id="IPR050398">
    <property type="entry name" value="HssS/ArlS-like"/>
</dbReference>
<feature type="transmembrane region" description="Helical" evidence="12">
    <location>
        <begin position="56"/>
        <end position="77"/>
    </location>
</feature>
<keyword evidence="10" id="KW-0902">Two-component regulatory system</keyword>
<keyword evidence="9" id="KW-0067">ATP-binding</keyword>
<comment type="catalytic activity">
    <reaction evidence="1">
        <text>ATP + protein L-histidine = ADP + protein N-phospho-L-histidine.</text>
        <dbReference type="EC" id="2.7.13.3"/>
    </reaction>
</comment>
<reference evidence="15 16" key="1">
    <citation type="submission" date="2020-06" db="EMBL/GenBank/DDBJ databases">
        <title>Staphylococcus borealis sp. nov. -A novel member of the Staphylococcaceae family isolated from skin and blood in humans.</title>
        <authorList>
            <person name="Pain M."/>
            <person name="Wolden R."/>
            <person name="Jaen-Luchoro D."/>
            <person name="Salva-Serra F."/>
            <person name="Iglesias B.P."/>
            <person name="Karlsson R."/>
            <person name="Klingenberg C."/>
            <person name="Cavanagh J.P."/>
        </authorList>
    </citation>
    <scope>NUCLEOTIDE SEQUENCE [LARGE SCALE GENOMIC DNA]</scope>
    <source>
        <strain evidence="15 16">58-22</strain>
    </source>
</reference>
<dbReference type="InterPro" id="IPR005467">
    <property type="entry name" value="His_kinase_dom"/>
</dbReference>
<keyword evidence="6" id="KW-0808">Transferase</keyword>
<evidence type="ECO:0000313" key="16">
    <source>
        <dbReference type="Proteomes" id="UP000610527"/>
    </source>
</evidence>
<evidence type="ECO:0000256" key="8">
    <source>
        <dbReference type="ARBA" id="ARBA00022777"/>
    </source>
</evidence>
<dbReference type="PANTHER" id="PTHR45528:SF9">
    <property type="entry name" value="SENSOR HISTIDINE KINASE YBDK"/>
    <property type="match status" value="1"/>
</dbReference>
<dbReference type="RefSeq" id="WP_053029037.1">
    <property type="nucleotide sequence ID" value="NZ_CUEE01000001.1"/>
</dbReference>
<dbReference type="Proteomes" id="UP000610527">
    <property type="component" value="Unassembled WGS sequence"/>
</dbReference>
<dbReference type="InterPro" id="IPR036890">
    <property type="entry name" value="HATPase_C_sf"/>
</dbReference>
<evidence type="ECO:0000256" key="4">
    <source>
        <dbReference type="ARBA" id="ARBA00022475"/>
    </source>
</evidence>
<evidence type="ECO:0000259" key="14">
    <source>
        <dbReference type="PROSITE" id="PS50885"/>
    </source>
</evidence>
<keyword evidence="8 15" id="KW-0418">Kinase</keyword>
<dbReference type="GeneID" id="74185489"/>
<evidence type="ECO:0000256" key="10">
    <source>
        <dbReference type="ARBA" id="ARBA00023012"/>
    </source>
</evidence>
<dbReference type="Gene3D" id="3.30.565.10">
    <property type="entry name" value="Histidine kinase-like ATPase, C-terminal domain"/>
    <property type="match status" value="1"/>
</dbReference>
<dbReference type="InterPro" id="IPR003594">
    <property type="entry name" value="HATPase_dom"/>
</dbReference>
<comment type="caution">
    <text evidence="15">The sequence shown here is derived from an EMBL/GenBank/DDBJ whole genome shotgun (WGS) entry which is preliminary data.</text>
</comment>
<dbReference type="PROSITE" id="PS50885">
    <property type="entry name" value="HAMP"/>
    <property type="match status" value="1"/>
</dbReference>
<evidence type="ECO:0000259" key="13">
    <source>
        <dbReference type="PROSITE" id="PS50109"/>
    </source>
</evidence>
<dbReference type="GO" id="GO:0016301">
    <property type="term" value="F:kinase activity"/>
    <property type="evidence" value="ECO:0007669"/>
    <property type="project" value="UniProtKB-KW"/>
</dbReference>
<dbReference type="EC" id="2.7.13.3" evidence="3"/>
<keyword evidence="12" id="KW-1133">Transmembrane helix</keyword>
<evidence type="ECO:0000256" key="9">
    <source>
        <dbReference type="ARBA" id="ARBA00022840"/>
    </source>
</evidence>
<dbReference type="InterPro" id="IPR036097">
    <property type="entry name" value="HisK_dim/P_sf"/>
</dbReference>
<evidence type="ECO:0000313" key="15">
    <source>
        <dbReference type="EMBL" id="NUI81659.1"/>
    </source>
</evidence>
<proteinExistence type="predicted"/>
<feature type="domain" description="HAMP" evidence="14">
    <location>
        <begin position="77"/>
        <end position="132"/>
    </location>
</feature>
<evidence type="ECO:0000256" key="5">
    <source>
        <dbReference type="ARBA" id="ARBA00022553"/>
    </source>
</evidence>
<dbReference type="InterPro" id="IPR003660">
    <property type="entry name" value="HAMP_dom"/>
</dbReference>
<dbReference type="SUPFAM" id="SSF47384">
    <property type="entry name" value="Homodimeric domain of signal transducing histidine kinase"/>
    <property type="match status" value="1"/>
</dbReference>
<evidence type="ECO:0000256" key="12">
    <source>
        <dbReference type="SAM" id="Phobius"/>
    </source>
</evidence>
<gene>
    <name evidence="15" type="ORF">HUN84_02635</name>
</gene>
<sequence length="332" mass="38712">MGLLKKYYIFMGLGLLSIPLVFIAINSFILLCILFIEKVMGYPIGLNFKSSGLTIIFYILFFLILITLVMIASRYIYKIVNRLNLLNKKLLDIAYSDQLPNKLDLPSHINDEIDEVGQSINVLIDRLRYRELEIIENKKQEQHYINQLAHDINTPLTALNLELYQLGFQYQINDNDIELSYEKINYISKLIQALPDKDDISKFYTFNHQIDIQECINKTLNKWHYLLHSKHIISVLNVEHDNIYWIGDQLWYERLFDNIISNVYKHSKSSRITISLNEEYITIQDNGIGFNNKSTQSKGLTIIKNICDRFSLSLNIESDSNGTLISIKKTSK</sequence>
<protein>
    <recommendedName>
        <fullName evidence="3">histidine kinase</fullName>
        <ecNumber evidence="3">2.7.13.3</ecNumber>
    </recommendedName>
</protein>
<keyword evidence="4" id="KW-1003">Cell membrane</keyword>
<dbReference type="SMART" id="SM00387">
    <property type="entry name" value="HATPase_c"/>
    <property type="match status" value="1"/>
</dbReference>
<keyword evidence="16" id="KW-1185">Reference proteome</keyword>
<evidence type="ECO:0000256" key="7">
    <source>
        <dbReference type="ARBA" id="ARBA00022741"/>
    </source>
</evidence>
<keyword evidence="5" id="KW-0597">Phosphoprotein</keyword>
<evidence type="ECO:0000256" key="2">
    <source>
        <dbReference type="ARBA" id="ARBA00004651"/>
    </source>
</evidence>
<keyword evidence="11 12" id="KW-0472">Membrane</keyword>
<evidence type="ECO:0000256" key="6">
    <source>
        <dbReference type="ARBA" id="ARBA00022679"/>
    </source>
</evidence>
<evidence type="ECO:0000256" key="11">
    <source>
        <dbReference type="ARBA" id="ARBA00023136"/>
    </source>
</evidence>
<keyword evidence="12" id="KW-0812">Transmembrane</keyword>
<evidence type="ECO:0000256" key="1">
    <source>
        <dbReference type="ARBA" id="ARBA00000085"/>
    </source>
</evidence>